<gene>
    <name evidence="3" type="ORF">ACJ41P_22760</name>
</gene>
<dbReference type="Gene3D" id="3.40.50.300">
    <property type="entry name" value="P-loop containing nucleotide triphosphate hydrolases"/>
    <property type="match status" value="1"/>
</dbReference>
<evidence type="ECO:0000313" key="3">
    <source>
        <dbReference type="EMBL" id="MFL7903974.1"/>
    </source>
</evidence>
<reference evidence="3 4" key="1">
    <citation type="submission" date="2024-11" db="EMBL/GenBank/DDBJ databases">
        <title>Draft genome sequences of two bacteria associated to sugarcane roots in Colombia.</title>
        <authorList>
            <person name="Pardo-Diaz S."/>
            <person name="Masmela-Mendoza J."/>
            <person name="Delgadillo-Duran P."/>
            <person name="Bautista E.J."/>
            <person name="Rojas-Tapias D.F."/>
        </authorList>
    </citation>
    <scope>NUCLEOTIDE SEQUENCE [LARGE SCALE GENOMIC DNA]</scope>
    <source>
        <strain evidence="3 4">Ap18</strain>
    </source>
</reference>
<evidence type="ECO:0000259" key="2">
    <source>
        <dbReference type="Pfam" id="PF03354"/>
    </source>
</evidence>
<protein>
    <submittedName>
        <fullName evidence="3">Terminase large subunit domain-containing protein</fullName>
    </submittedName>
</protein>
<evidence type="ECO:0000256" key="1">
    <source>
        <dbReference type="SAM" id="MobiDB-lite"/>
    </source>
</evidence>
<feature type="region of interest" description="Disordered" evidence="1">
    <location>
        <begin position="211"/>
        <end position="262"/>
    </location>
</feature>
<dbReference type="InterPro" id="IPR046461">
    <property type="entry name" value="TerL_ATPase"/>
</dbReference>
<dbReference type="Proteomes" id="UP001628281">
    <property type="component" value="Unassembled WGS sequence"/>
</dbReference>
<dbReference type="PANTHER" id="PTHR41287">
    <property type="match status" value="1"/>
</dbReference>
<feature type="compositionally biased region" description="Basic and acidic residues" evidence="1">
    <location>
        <begin position="252"/>
        <end position="262"/>
    </location>
</feature>
<organism evidence="3 4">
    <name type="scientific">Azospirillum argentinense</name>
    <dbReference type="NCBI Taxonomy" id="2970906"/>
    <lineage>
        <taxon>Bacteria</taxon>
        <taxon>Pseudomonadati</taxon>
        <taxon>Pseudomonadota</taxon>
        <taxon>Alphaproteobacteria</taxon>
        <taxon>Rhodospirillales</taxon>
        <taxon>Azospirillaceae</taxon>
        <taxon>Azospirillum</taxon>
    </lineage>
</organism>
<dbReference type="RefSeq" id="WP_407825130.1">
    <property type="nucleotide sequence ID" value="NZ_JBJLSN010000039.1"/>
</dbReference>
<dbReference type="Pfam" id="PF03354">
    <property type="entry name" value="TerL_ATPase"/>
    <property type="match status" value="1"/>
</dbReference>
<dbReference type="InterPro" id="IPR005021">
    <property type="entry name" value="Terminase_largesu-like"/>
</dbReference>
<sequence>MVGTPIFSPDPDLYPDPHGRADRVCRFVRMLRLWEGRFAGARFTLTPFQEAIIRRIYGPSTRDGRRLVRLACIWIPRGNAKTTLASALALGHFLGPVAEAGGQVIQAAADRENAGIAFKHSWEMVKQDRVLLKRVRPIESRKKLAHKRTSSELKAISSEAYSKHGMNASFFLADEVHAWRGGTGRIRCVRQGARVDARDIGRHGKAARLSGFRHGRRLGSDGGCDSQGTDRAGNRGLPGHQEAAGGYRLPHRGRDGSRPCGG</sequence>
<dbReference type="PANTHER" id="PTHR41287:SF1">
    <property type="entry name" value="PROTEIN YMFN"/>
    <property type="match status" value="1"/>
</dbReference>
<dbReference type="InterPro" id="IPR027417">
    <property type="entry name" value="P-loop_NTPase"/>
</dbReference>
<dbReference type="EMBL" id="JBJLSN010000039">
    <property type="protein sequence ID" value="MFL7903974.1"/>
    <property type="molecule type" value="Genomic_DNA"/>
</dbReference>
<keyword evidence="4" id="KW-1185">Reference proteome</keyword>
<evidence type="ECO:0000313" key="4">
    <source>
        <dbReference type="Proteomes" id="UP001628281"/>
    </source>
</evidence>
<comment type="caution">
    <text evidence="3">The sequence shown here is derived from an EMBL/GenBank/DDBJ whole genome shotgun (WGS) entry which is preliminary data.</text>
</comment>
<accession>A0ABW8VBY4</accession>
<feature type="domain" description="Terminase large subunit-like ATPase" evidence="2">
    <location>
        <begin position="47"/>
        <end position="182"/>
    </location>
</feature>
<name>A0ABW8VBY4_9PROT</name>
<proteinExistence type="predicted"/>